<dbReference type="Proteomes" id="UP000695007">
    <property type="component" value="Unplaced"/>
</dbReference>
<sequence>MRVGEMLCEAVRPLFILFLVIAVHANALPLQYLPDIPGYVPVYIRYGDQPLEEINPTLAEAFHESSSIIKVRLH</sequence>
<dbReference type="AlphaFoldDB" id="A0AAJ6YU70"/>
<evidence type="ECO:0000313" key="2">
    <source>
        <dbReference type="RefSeq" id="XP_011504438.1"/>
    </source>
</evidence>
<evidence type="ECO:0000313" key="1">
    <source>
        <dbReference type="Proteomes" id="UP000695007"/>
    </source>
</evidence>
<gene>
    <name evidence="2" type="primary">LOC105367432</name>
</gene>
<name>A0AAJ6YU70_9HYME</name>
<dbReference type="KEGG" id="csol:105367432"/>
<dbReference type="RefSeq" id="XP_011504438.1">
    <property type="nucleotide sequence ID" value="XM_011506136.1"/>
</dbReference>
<accession>A0AAJ6YU70</accession>
<organism evidence="1 2">
    <name type="scientific">Ceratosolen solmsi marchali</name>
    <dbReference type="NCBI Taxonomy" id="326594"/>
    <lineage>
        <taxon>Eukaryota</taxon>
        <taxon>Metazoa</taxon>
        <taxon>Ecdysozoa</taxon>
        <taxon>Arthropoda</taxon>
        <taxon>Hexapoda</taxon>
        <taxon>Insecta</taxon>
        <taxon>Pterygota</taxon>
        <taxon>Neoptera</taxon>
        <taxon>Endopterygota</taxon>
        <taxon>Hymenoptera</taxon>
        <taxon>Apocrita</taxon>
        <taxon>Proctotrupomorpha</taxon>
        <taxon>Chalcidoidea</taxon>
        <taxon>Agaonidae</taxon>
        <taxon>Agaoninae</taxon>
        <taxon>Ceratosolen</taxon>
    </lineage>
</organism>
<proteinExistence type="predicted"/>
<dbReference type="GeneID" id="105367432"/>
<reference evidence="2" key="1">
    <citation type="submission" date="2025-08" db="UniProtKB">
        <authorList>
            <consortium name="RefSeq"/>
        </authorList>
    </citation>
    <scope>IDENTIFICATION</scope>
</reference>
<keyword evidence="1" id="KW-1185">Reference proteome</keyword>
<protein>
    <submittedName>
        <fullName evidence="2">Uncharacterized protein LOC105367432</fullName>
    </submittedName>
</protein>